<feature type="region of interest" description="Disordered" evidence="4">
    <location>
        <begin position="29"/>
        <end position="103"/>
    </location>
</feature>
<reference evidence="6 7" key="1">
    <citation type="journal article" date="2014" name="Genome Biol. Evol.">
        <title>The secreted proteins of Achlya hypogyna and Thraustotheca clavata identify the ancestral oomycete secretome and reveal gene acquisitions by horizontal gene transfer.</title>
        <authorList>
            <person name="Misner I."/>
            <person name="Blouin N."/>
            <person name="Leonard G."/>
            <person name="Richards T.A."/>
            <person name="Lane C.E."/>
        </authorList>
    </citation>
    <scope>NUCLEOTIDE SEQUENCE [LARGE SCALE GENOMIC DNA]</scope>
    <source>
        <strain evidence="6 7">ATCC 34112</strain>
    </source>
</reference>
<dbReference type="Pfam" id="PF13499">
    <property type="entry name" value="EF-hand_7"/>
    <property type="match status" value="1"/>
</dbReference>
<dbReference type="GO" id="GO:0005509">
    <property type="term" value="F:calcium ion binding"/>
    <property type="evidence" value="ECO:0007669"/>
    <property type="project" value="InterPro"/>
</dbReference>
<comment type="caution">
    <text evidence="6">The sequence shown here is derived from an EMBL/GenBank/DDBJ whole genome shotgun (WGS) entry which is preliminary data.</text>
</comment>
<feature type="compositionally biased region" description="Basic and acidic residues" evidence="4">
    <location>
        <begin position="87"/>
        <end position="101"/>
    </location>
</feature>
<keyword evidence="7" id="KW-1185">Reference proteome</keyword>
<dbReference type="PANTHER" id="PTHR34524:SF6">
    <property type="entry name" value="CALCYPHOSINE LIKE"/>
    <property type="match status" value="1"/>
</dbReference>
<dbReference type="InterPro" id="IPR011992">
    <property type="entry name" value="EF-hand-dom_pair"/>
</dbReference>
<dbReference type="SMART" id="SM00054">
    <property type="entry name" value="EFh"/>
    <property type="match status" value="3"/>
</dbReference>
<dbReference type="SUPFAM" id="SSF47473">
    <property type="entry name" value="EF-hand"/>
    <property type="match status" value="1"/>
</dbReference>
<keyword evidence="3" id="KW-0106">Calcium</keyword>
<keyword evidence="1" id="KW-0479">Metal-binding</keyword>
<evidence type="ECO:0000256" key="2">
    <source>
        <dbReference type="ARBA" id="ARBA00022737"/>
    </source>
</evidence>
<evidence type="ECO:0000256" key="4">
    <source>
        <dbReference type="SAM" id="MobiDB-lite"/>
    </source>
</evidence>
<sequence length="466" mass="54318">MVLSRGRLELANELGLTKAMLQPKVLSPHRISSPFNDDENEPLPPFSPHNAELEDVDMDEDLPPFTPEKTVGPSEERTNVHNTSNKYKYEPAKEQNNENRPSEWTSDAWRLCLELKKSKADLELAKELRRRQELVANARRHELMVSASKLRTSAIKNKQDKKLVKIATNRVIEHHDMLAHIEKQTKREYIQYIREHERTTRLLEKGQRRKWQKGPHFGPGPLPTDVFGDSPELPRDDFIYDIHGRRHDFTNADKVRGKSIFDSAMKKIQRVAAKAGRQLFHFFKKQDKDHNGVLDRKEFSATLQEMKIQLSTDQINALYDYFDRNGTGGIDYGEFMWSFFNRRAFLKKWEMKTEKFSRAELHAQFYQADKVSRGALTSREFFLAMNRLGFQFSSLDEAILHHQFDTNGDGFIDFEEFEEAFSKTDTTSKQELIPSKKKSVKVSDLEKELDALTSVQERLEKLLKQV</sequence>
<gene>
    <name evidence="6" type="ORF">THRCLA_06938</name>
</gene>
<dbReference type="InterPro" id="IPR002048">
    <property type="entry name" value="EF_hand_dom"/>
</dbReference>
<dbReference type="Pfam" id="PF13202">
    <property type="entry name" value="EF-hand_5"/>
    <property type="match status" value="1"/>
</dbReference>
<dbReference type="PROSITE" id="PS00018">
    <property type="entry name" value="EF_HAND_1"/>
    <property type="match status" value="2"/>
</dbReference>
<evidence type="ECO:0000313" key="7">
    <source>
        <dbReference type="Proteomes" id="UP000243217"/>
    </source>
</evidence>
<feature type="domain" description="EF-hand" evidence="5">
    <location>
        <begin position="274"/>
        <end position="309"/>
    </location>
</feature>
<dbReference type="STRING" id="74557.A0A1V9ZHK0"/>
<feature type="domain" description="EF-hand" evidence="5">
    <location>
        <begin position="402"/>
        <end position="427"/>
    </location>
</feature>
<evidence type="ECO:0000259" key="5">
    <source>
        <dbReference type="PROSITE" id="PS50222"/>
    </source>
</evidence>
<evidence type="ECO:0000313" key="6">
    <source>
        <dbReference type="EMBL" id="OQR97468.1"/>
    </source>
</evidence>
<dbReference type="CDD" id="cd00051">
    <property type="entry name" value="EFh"/>
    <property type="match status" value="1"/>
</dbReference>
<dbReference type="OrthoDB" id="26525at2759"/>
<dbReference type="PROSITE" id="PS50222">
    <property type="entry name" value="EF_HAND_2"/>
    <property type="match status" value="2"/>
</dbReference>
<dbReference type="InterPro" id="IPR051581">
    <property type="entry name" value="Ca-bind"/>
</dbReference>
<name>A0A1V9ZHK0_9STRA</name>
<evidence type="ECO:0000256" key="3">
    <source>
        <dbReference type="ARBA" id="ARBA00022837"/>
    </source>
</evidence>
<dbReference type="Proteomes" id="UP000243217">
    <property type="component" value="Unassembled WGS sequence"/>
</dbReference>
<keyword evidence="2" id="KW-0677">Repeat</keyword>
<accession>A0A1V9ZHK0</accession>
<dbReference type="AlphaFoldDB" id="A0A1V9ZHK0"/>
<dbReference type="Gene3D" id="1.10.238.10">
    <property type="entry name" value="EF-hand"/>
    <property type="match status" value="2"/>
</dbReference>
<feature type="region of interest" description="Disordered" evidence="4">
    <location>
        <begin position="205"/>
        <end position="226"/>
    </location>
</feature>
<dbReference type="InterPro" id="IPR018247">
    <property type="entry name" value="EF_Hand_1_Ca_BS"/>
</dbReference>
<protein>
    <recommendedName>
        <fullName evidence="5">EF-hand domain-containing protein</fullName>
    </recommendedName>
</protein>
<organism evidence="6 7">
    <name type="scientific">Thraustotheca clavata</name>
    <dbReference type="NCBI Taxonomy" id="74557"/>
    <lineage>
        <taxon>Eukaryota</taxon>
        <taxon>Sar</taxon>
        <taxon>Stramenopiles</taxon>
        <taxon>Oomycota</taxon>
        <taxon>Saprolegniomycetes</taxon>
        <taxon>Saprolegniales</taxon>
        <taxon>Achlyaceae</taxon>
        <taxon>Thraustotheca</taxon>
    </lineage>
</organism>
<proteinExistence type="predicted"/>
<dbReference type="PANTHER" id="PTHR34524">
    <property type="entry name" value="CALCYPHOSIN"/>
    <property type="match status" value="1"/>
</dbReference>
<dbReference type="EMBL" id="JNBS01001908">
    <property type="protein sequence ID" value="OQR97468.1"/>
    <property type="molecule type" value="Genomic_DNA"/>
</dbReference>
<evidence type="ECO:0000256" key="1">
    <source>
        <dbReference type="ARBA" id="ARBA00022723"/>
    </source>
</evidence>
<feature type="compositionally biased region" description="Acidic residues" evidence="4">
    <location>
        <begin position="53"/>
        <end position="62"/>
    </location>
</feature>